<keyword evidence="2" id="KW-0812">Transmembrane</keyword>
<dbReference type="RefSeq" id="WP_145345098.1">
    <property type="nucleotide sequence ID" value="NZ_CP036261.1"/>
</dbReference>
<evidence type="ECO:0000313" key="4">
    <source>
        <dbReference type="EMBL" id="QDS88131.1"/>
    </source>
</evidence>
<proteinExistence type="predicted"/>
<dbReference type="KEGG" id="ruv:EC9_23180"/>
<dbReference type="AlphaFoldDB" id="A0A517LZU0"/>
<keyword evidence="2" id="KW-1133">Transmembrane helix</keyword>
<evidence type="ECO:0000256" key="1">
    <source>
        <dbReference type="SAM" id="MobiDB-lite"/>
    </source>
</evidence>
<dbReference type="OrthoDB" id="285464at2"/>
<evidence type="ECO:0000256" key="2">
    <source>
        <dbReference type="SAM" id="Phobius"/>
    </source>
</evidence>
<feature type="region of interest" description="Disordered" evidence="1">
    <location>
        <begin position="381"/>
        <end position="408"/>
    </location>
</feature>
<keyword evidence="2" id="KW-0472">Membrane</keyword>
<gene>
    <name evidence="4" type="ORF">EC9_23180</name>
</gene>
<evidence type="ECO:0000256" key="3">
    <source>
        <dbReference type="SAM" id="SignalP"/>
    </source>
</evidence>
<keyword evidence="5" id="KW-1185">Reference proteome</keyword>
<accession>A0A517LZU0</accession>
<feature type="transmembrane region" description="Helical" evidence="2">
    <location>
        <begin position="416"/>
        <end position="433"/>
    </location>
</feature>
<feature type="chain" id="PRO_5022149672" evidence="3">
    <location>
        <begin position="20"/>
        <end position="442"/>
    </location>
</feature>
<feature type="compositionally biased region" description="Polar residues" evidence="1">
    <location>
        <begin position="386"/>
        <end position="395"/>
    </location>
</feature>
<protein>
    <submittedName>
        <fullName evidence="4">Uncharacterized protein</fullName>
    </submittedName>
</protein>
<sequence length="442" mass="48755" precursor="true">MKHLLPLITIMLLAPVAAACNYTVRDIGFVEFEEPRMRLVVLFAEHVEESQLRQMQRDLNRQAGEPNCRAWNLQLQSGTVANLTAPSDEQRAWSNNTDLDWSCWLVRNDGADRMLSEASLDLLPKWERLLADHLQFSLASTYRERALRSFANIVLFESTSDQANQIAEGVIAEATAALDKAASLLPRPIANPIQVIRVEANQRDEYETLMWTLHSPESHPDEPIVCTLYGLGRLAGPTLQGETLEVQTLLPQLVLVGQSCECGTRRNWVQYPQLPIAWSSDALNDLPHALGFDPSSSQVIEEVKRIIQRGPVTLPNGRDDVSDVVRSTLSLGSGKDPGELSATVIQGGGWDFDTPETDAKDPIRHEPKLVPIPMGRAANQGVADANVSSSETGKSSAAAGDETSSDKKSAVGQRTWRLWIAILSGSLCVYLVIRRRLPQPSR</sequence>
<keyword evidence="3" id="KW-0732">Signal</keyword>
<reference evidence="4 5" key="1">
    <citation type="submission" date="2019-02" db="EMBL/GenBank/DDBJ databases">
        <title>Deep-cultivation of Planctomycetes and their phenomic and genomic characterization uncovers novel biology.</title>
        <authorList>
            <person name="Wiegand S."/>
            <person name="Jogler M."/>
            <person name="Boedeker C."/>
            <person name="Pinto D."/>
            <person name="Vollmers J."/>
            <person name="Rivas-Marin E."/>
            <person name="Kohn T."/>
            <person name="Peeters S.H."/>
            <person name="Heuer A."/>
            <person name="Rast P."/>
            <person name="Oberbeckmann S."/>
            <person name="Bunk B."/>
            <person name="Jeske O."/>
            <person name="Meyerdierks A."/>
            <person name="Storesund J.E."/>
            <person name="Kallscheuer N."/>
            <person name="Luecker S."/>
            <person name="Lage O.M."/>
            <person name="Pohl T."/>
            <person name="Merkel B.J."/>
            <person name="Hornburger P."/>
            <person name="Mueller R.-W."/>
            <person name="Bruemmer F."/>
            <person name="Labrenz M."/>
            <person name="Spormann A.M."/>
            <person name="Op den Camp H."/>
            <person name="Overmann J."/>
            <person name="Amann R."/>
            <person name="Jetten M.S.M."/>
            <person name="Mascher T."/>
            <person name="Medema M.H."/>
            <person name="Devos D.P."/>
            <person name="Kaster A.-K."/>
            <person name="Ovreas L."/>
            <person name="Rohde M."/>
            <person name="Galperin M.Y."/>
            <person name="Jogler C."/>
        </authorList>
    </citation>
    <scope>NUCLEOTIDE SEQUENCE [LARGE SCALE GENOMIC DNA]</scope>
    <source>
        <strain evidence="4 5">EC9</strain>
    </source>
</reference>
<organism evidence="4 5">
    <name type="scientific">Rosistilla ulvae</name>
    <dbReference type="NCBI Taxonomy" id="1930277"/>
    <lineage>
        <taxon>Bacteria</taxon>
        <taxon>Pseudomonadati</taxon>
        <taxon>Planctomycetota</taxon>
        <taxon>Planctomycetia</taxon>
        <taxon>Pirellulales</taxon>
        <taxon>Pirellulaceae</taxon>
        <taxon>Rosistilla</taxon>
    </lineage>
</organism>
<evidence type="ECO:0000313" key="5">
    <source>
        <dbReference type="Proteomes" id="UP000319557"/>
    </source>
</evidence>
<dbReference type="EMBL" id="CP036261">
    <property type="protein sequence ID" value="QDS88131.1"/>
    <property type="molecule type" value="Genomic_DNA"/>
</dbReference>
<dbReference type="PROSITE" id="PS51257">
    <property type="entry name" value="PROKAR_LIPOPROTEIN"/>
    <property type="match status" value="1"/>
</dbReference>
<feature type="signal peptide" evidence="3">
    <location>
        <begin position="1"/>
        <end position="19"/>
    </location>
</feature>
<name>A0A517LZU0_9BACT</name>
<dbReference type="Proteomes" id="UP000319557">
    <property type="component" value="Chromosome"/>
</dbReference>